<dbReference type="Pfam" id="PF18604">
    <property type="entry name" value="PreAtp-grasp"/>
    <property type="match status" value="1"/>
</dbReference>
<organism evidence="2 3">
    <name type="scientific">Thalassovita aquimarina</name>
    <dbReference type="NCBI Taxonomy" id="2785917"/>
    <lineage>
        <taxon>Bacteria</taxon>
        <taxon>Pseudomonadati</taxon>
        <taxon>Pseudomonadota</taxon>
        <taxon>Alphaproteobacteria</taxon>
        <taxon>Rhodobacterales</taxon>
        <taxon>Roseobacteraceae</taxon>
        <taxon>Thalassovita</taxon>
    </lineage>
</organism>
<comment type="caution">
    <text evidence="2">The sequence shown here is derived from an EMBL/GenBank/DDBJ whole genome shotgun (WGS) entry which is preliminary data.</text>
</comment>
<dbReference type="RefSeq" id="WP_212701012.1">
    <property type="nucleotide sequence ID" value="NZ_JADMKU010000007.1"/>
</dbReference>
<feature type="domain" description="Pre ATP-grasp" evidence="1">
    <location>
        <begin position="32"/>
        <end position="125"/>
    </location>
</feature>
<name>A0ABS5HRE1_9RHOB</name>
<reference evidence="2 3" key="1">
    <citation type="journal article" date="2021" name="Arch. Microbiol.">
        <title>Thalassobius aquimarinus sp. nov., isolated from the Sea of Japan seashore.</title>
        <authorList>
            <person name="Kurilenko V.V."/>
            <person name="Romanenko L.A."/>
            <person name="Chernysheva N.Y."/>
            <person name="Velansky P.V."/>
            <person name="Tekutyeva L.A."/>
            <person name="Isaeva M.P."/>
            <person name="Mikhailov V.V."/>
        </authorList>
    </citation>
    <scope>NUCLEOTIDE SEQUENCE [LARGE SCALE GENOMIC DNA]</scope>
    <source>
        <strain evidence="2 3">KMM 8518</strain>
    </source>
</reference>
<evidence type="ECO:0000259" key="1">
    <source>
        <dbReference type="Pfam" id="PF18604"/>
    </source>
</evidence>
<sequence>MSEGDAPGPYVFFGDAGEIPLLDRPDNVALEYRLSMLAGDGDLVVLGSDRNVAFEEYKASVLNLGQCRYLPVRGRENGRHVPVHIRCLNDVAAFDALAGFVSAAGGVTLVPHIATGAIWALARKLARDTGKTVHVAGPPPAVTRFANDKMCFSELVRALFGPYSGMSEVSAHGMAALVGRVREMARGCDKIVLKLPSSAGSAGNFPIFSNDVVALSPMALWTYLQRLIGQVVMPPEFPMIVQVWENNVLSSPSVQLWIPRPEAGDPVIEGLFEQVLTGAGGQFAGARPLPGDHPRIADLCHEGAMLGLALQAMGYFGRCSFDAVLTGDSIETAALHWIECNGRWGGVSVPMTLLNRLFGEEGPPSYAIMHNFGQGGGVAGFADGLEVLGDLIWRPGRDTGIIFNTPSGFEAGTSFHFVALASSDEAATDLADVMKRRLAPGANPP</sequence>
<dbReference type="Proteomes" id="UP001195941">
    <property type="component" value="Unassembled WGS sequence"/>
</dbReference>
<evidence type="ECO:0000313" key="3">
    <source>
        <dbReference type="Proteomes" id="UP001195941"/>
    </source>
</evidence>
<keyword evidence="3" id="KW-1185">Reference proteome</keyword>
<protein>
    <recommendedName>
        <fullName evidence="1">Pre ATP-grasp domain-containing protein</fullName>
    </recommendedName>
</protein>
<proteinExistence type="predicted"/>
<accession>A0ABS5HRE1</accession>
<dbReference type="InterPro" id="IPR040754">
    <property type="entry name" value="PreAtp-grasp"/>
</dbReference>
<gene>
    <name evidence="2" type="ORF">IT775_10235</name>
</gene>
<evidence type="ECO:0000313" key="2">
    <source>
        <dbReference type="EMBL" id="MBR9651500.1"/>
    </source>
</evidence>
<dbReference type="EMBL" id="JADMKU010000007">
    <property type="protein sequence ID" value="MBR9651500.1"/>
    <property type="molecule type" value="Genomic_DNA"/>
</dbReference>